<dbReference type="Proteomes" id="UP001078443">
    <property type="component" value="Unassembled WGS sequence"/>
</dbReference>
<gene>
    <name evidence="1" type="ORF">OW763_04815</name>
</gene>
<keyword evidence="2" id="KW-1185">Reference proteome</keyword>
<reference evidence="1" key="1">
    <citation type="submission" date="2022-12" db="EMBL/GenBank/DDBJ databases">
        <authorList>
            <person name="Wang J."/>
        </authorList>
    </citation>
    <scope>NUCLEOTIDE SEQUENCE</scope>
    <source>
        <strain evidence="1">HY-45-18</strain>
    </source>
</reference>
<evidence type="ECO:0000313" key="2">
    <source>
        <dbReference type="Proteomes" id="UP001078443"/>
    </source>
</evidence>
<protein>
    <submittedName>
        <fullName evidence="1">Uncharacterized protein</fullName>
    </submittedName>
</protein>
<sequence>MILEEGIKQIRENIFDYRVDEFINDTVSLIDELSKDLKNLINEDEVKFNEIINYINISLQNKDYLLLADILKYELAPLLKKEV</sequence>
<accession>A0ABT4CXG6</accession>
<comment type="caution">
    <text evidence="1">The sequence shown here is derived from an EMBL/GenBank/DDBJ whole genome shotgun (WGS) entry which is preliminary data.</text>
</comment>
<dbReference type="RefSeq" id="WP_268039944.1">
    <property type="nucleotide sequence ID" value="NZ_JAPQER010000002.1"/>
</dbReference>
<name>A0ABT4CXG6_9CLOT</name>
<proteinExistence type="predicted"/>
<dbReference type="EMBL" id="JAPQER010000002">
    <property type="protein sequence ID" value="MCY6483669.1"/>
    <property type="molecule type" value="Genomic_DNA"/>
</dbReference>
<evidence type="ECO:0000313" key="1">
    <source>
        <dbReference type="EMBL" id="MCY6483669.1"/>
    </source>
</evidence>
<organism evidence="1 2">
    <name type="scientific">Clostridium aestuarii</name>
    <dbReference type="NCBI Taxonomy" id="338193"/>
    <lineage>
        <taxon>Bacteria</taxon>
        <taxon>Bacillati</taxon>
        <taxon>Bacillota</taxon>
        <taxon>Clostridia</taxon>
        <taxon>Eubacteriales</taxon>
        <taxon>Clostridiaceae</taxon>
        <taxon>Clostridium</taxon>
    </lineage>
</organism>